<comment type="caution">
    <text evidence="3">The sequence shown here is derived from an EMBL/GenBank/DDBJ whole genome shotgun (WGS) entry which is preliminary data.</text>
</comment>
<dbReference type="AlphaFoldDB" id="A0AAJ0HEY3"/>
<evidence type="ECO:0000313" key="4">
    <source>
        <dbReference type="Proteomes" id="UP001275084"/>
    </source>
</evidence>
<dbReference type="PANTHER" id="PTHR42044:SF2">
    <property type="entry name" value="DUF676 DOMAIN-CONTAINING PROTEIN"/>
    <property type="match status" value="1"/>
</dbReference>
<sequence>MMMHTLLACMEMCMMVAAIPLCLMLPGAMFAMWMCACALMVMAMCWMLNGPEQMHQCTAGSEGWMMGQDVEDEKWIFVGGMGMSSRHCHRMTLPMMSRLFSRPMTCICMPTYGLPFDMMMMMMQRCMMMPSPTRRNLYAQMRFALLDDSMHRCVVMCMNHSAVLVSQAVAQLCADLPAEKMRKLEIYTFGSAACEFMMPMGGETSMMDSDMPMHAADMNNMDMMNEQRRGMHVEHFAMANDPFAQIGVLEAVRRNMDGRFCGGVFIMNNANNMMMSNGSMKPSAKSNSPMMPMMSMTSTCGMTMEDYLCALFPTQMMSSMPSPPTMATTPRSVLDAVMYIDRDCAEKREITAMTNYHSTKMGMMSGMMGGMRKRLSWTGLAASNMAAGMDKNMNMQKNGVSAGMVGLEMARKGCKNCDGHKGREVSWLVRYVNMGAGGMKGMDMKRGGMGGMDMMDKQGIEAPMGQS</sequence>
<gene>
    <name evidence="3" type="ORF">B0T25DRAFT_458199</name>
</gene>
<proteinExistence type="predicted"/>
<reference evidence="3" key="2">
    <citation type="submission" date="2023-06" db="EMBL/GenBank/DDBJ databases">
        <authorList>
            <consortium name="Lawrence Berkeley National Laboratory"/>
            <person name="Haridas S."/>
            <person name="Hensen N."/>
            <person name="Bonometti L."/>
            <person name="Westerberg I."/>
            <person name="Brannstrom I.O."/>
            <person name="Guillou S."/>
            <person name="Cros-Aarteil S."/>
            <person name="Calhoun S."/>
            <person name="Kuo A."/>
            <person name="Mondo S."/>
            <person name="Pangilinan J."/>
            <person name="Riley R."/>
            <person name="Labutti K."/>
            <person name="Andreopoulos B."/>
            <person name="Lipzen A."/>
            <person name="Chen C."/>
            <person name="Yanf M."/>
            <person name="Daum C."/>
            <person name="Ng V."/>
            <person name="Clum A."/>
            <person name="Steindorff A."/>
            <person name="Ohm R."/>
            <person name="Martin F."/>
            <person name="Silar P."/>
            <person name="Natvig D."/>
            <person name="Lalanne C."/>
            <person name="Gautier V."/>
            <person name="Ament-Velasquez S.L."/>
            <person name="Kruys A."/>
            <person name="Hutchinson M.I."/>
            <person name="Powell A.J."/>
            <person name="Barry K."/>
            <person name="Miller A.N."/>
            <person name="Grigoriev I.V."/>
            <person name="Debuchy R."/>
            <person name="Gladieux P."/>
            <person name="Thoren M.H."/>
            <person name="Johannesson H."/>
        </authorList>
    </citation>
    <scope>NUCLEOTIDE SEQUENCE</scope>
    <source>
        <strain evidence="3">CBS 955.72</strain>
    </source>
</reference>
<evidence type="ECO:0000313" key="3">
    <source>
        <dbReference type="EMBL" id="KAK3349604.1"/>
    </source>
</evidence>
<name>A0AAJ0HEY3_9PEZI</name>
<dbReference type="Proteomes" id="UP001275084">
    <property type="component" value="Unassembled WGS sequence"/>
</dbReference>
<keyword evidence="2" id="KW-0732">Signal</keyword>
<accession>A0AAJ0HEY3</accession>
<keyword evidence="4" id="KW-1185">Reference proteome</keyword>
<reference evidence="3" key="1">
    <citation type="journal article" date="2023" name="Mol. Phylogenet. Evol.">
        <title>Genome-scale phylogeny and comparative genomics of the fungal order Sordariales.</title>
        <authorList>
            <person name="Hensen N."/>
            <person name="Bonometti L."/>
            <person name="Westerberg I."/>
            <person name="Brannstrom I.O."/>
            <person name="Guillou S."/>
            <person name="Cros-Aarteil S."/>
            <person name="Calhoun S."/>
            <person name="Haridas S."/>
            <person name="Kuo A."/>
            <person name="Mondo S."/>
            <person name="Pangilinan J."/>
            <person name="Riley R."/>
            <person name="LaButti K."/>
            <person name="Andreopoulos B."/>
            <person name="Lipzen A."/>
            <person name="Chen C."/>
            <person name="Yan M."/>
            <person name="Daum C."/>
            <person name="Ng V."/>
            <person name="Clum A."/>
            <person name="Steindorff A."/>
            <person name="Ohm R.A."/>
            <person name="Martin F."/>
            <person name="Silar P."/>
            <person name="Natvig D.O."/>
            <person name="Lalanne C."/>
            <person name="Gautier V."/>
            <person name="Ament-Velasquez S.L."/>
            <person name="Kruys A."/>
            <person name="Hutchinson M.I."/>
            <person name="Powell A.J."/>
            <person name="Barry K."/>
            <person name="Miller A.N."/>
            <person name="Grigoriev I.V."/>
            <person name="Debuchy R."/>
            <person name="Gladieux P."/>
            <person name="Hiltunen Thoren M."/>
            <person name="Johannesson H."/>
        </authorList>
    </citation>
    <scope>NUCLEOTIDE SEQUENCE</scope>
    <source>
        <strain evidence="3">CBS 955.72</strain>
    </source>
</reference>
<evidence type="ECO:0000256" key="1">
    <source>
        <dbReference type="SAM" id="Phobius"/>
    </source>
</evidence>
<dbReference type="PANTHER" id="PTHR42044">
    <property type="entry name" value="DUF676 DOMAIN-CONTAINING PROTEIN-RELATED"/>
    <property type="match status" value="1"/>
</dbReference>
<feature type="signal peptide" evidence="2">
    <location>
        <begin position="1"/>
        <end position="18"/>
    </location>
</feature>
<keyword evidence="1" id="KW-0472">Membrane</keyword>
<feature type="chain" id="PRO_5042511513" evidence="2">
    <location>
        <begin position="19"/>
        <end position="467"/>
    </location>
</feature>
<feature type="transmembrane region" description="Helical" evidence="1">
    <location>
        <begin position="99"/>
        <end position="123"/>
    </location>
</feature>
<dbReference type="EMBL" id="JAUIQD010000005">
    <property type="protein sequence ID" value="KAK3349604.1"/>
    <property type="molecule type" value="Genomic_DNA"/>
</dbReference>
<evidence type="ECO:0000256" key="2">
    <source>
        <dbReference type="SAM" id="SignalP"/>
    </source>
</evidence>
<keyword evidence="1" id="KW-1133">Transmembrane helix</keyword>
<protein>
    <submittedName>
        <fullName evidence="3">Uncharacterized protein</fullName>
    </submittedName>
</protein>
<keyword evidence="1" id="KW-0812">Transmembrane</keyword>
<organism evidence="3 4">
    <name type="scientific">Lasiosphaeria hispida</name>
    <dbReference type="NCBI Taxonomy" id="260671"/>
    <lineage>
        <taxon>Eukaryota</taxon>
        <taxon>Fungi</taxon>
        <taxon>Dikarya</taxon>
        <taxon>Ascomycota</taxon>
        <taxon>Pezizomycotina</taxon>
        <taxon>Sordariomycetes</taxon>
        <taxon>Sordariomycetidae</taxon>
        <taxon>Sordariales</taxon>
        <taxon>Lasiosphaeriaceae</taxon>
        <taxon>Lasiosphaeria</taxon>
    </lineage>
</organism>